<dbReference type="Gene3D" id="2.130.10.10">
    <property type="entry name" value="YVTN repeat-like/Quinoprotein amine dehydrogenase"/>
    <property type="match status" value="1"/>
</dbReference>
<dbReference type="Proteomes" id="UP000248614">
    <property type="component" value="Unassembled WGS sequence"/>
</dbReference>
<dbReference type="EMBL" id="QFNF01000042">
    <property type="protein sequence ID" value="PZO74461.1"/>
    <property type="molecule type" value="Genomic_DNA"/>
</dbReference>
<dbReference type="SUPFAM" id="SSF63825">
    <property type="entry name" value="YWTD domain"/>
    <property type="match status" value="1"/>
</dbReference>
<organism evidence="2 3">
    <name type="scientific">Sphingomonas hengshuiensis</name>
    <dbReference type="NCBI Taxonomy" id="1609977"/>
    <lineage>
        <taxon>Bacteria</taxon>
        <taxon>Pseudomonadati</taxon>
        <taxon>Pseudomonadota</taxon>
        <taxon>Alphaproteobacteria</taxon>
        <taxon>Sphingomonadales</taxon>
        <taxon>Sphingomonadaceae</taxon>
        <taxon>Sphingomonas</taxon>
    </lineage>
</organism>
<feature type="signal peptide" evidence="1">
    <location>
        <begin position="1"/>
        <end position="15"/>
    </location>
</feature>
<dbReference type="GO" id="GO:0016603">
    <property type="term" value="F:glutaminyl-peptide cyclotransferase activity"/>
    <property type="evidence" value="ECO:0007669"/>
    <property type="project" value="InterPro"/>
</dbReference>
<name>A0A2W5AVH1_9SPHN</name>
<comment type="caution">
    <text evidence="2">The sequence shown here is derived from an EMBL/GenBank/DDBJ whole genome shotgun (WGS) entry which is preliminary data.</text>
</comment>
<proteinExistence type="predicted"/>
<dbReference type="InterPro" id="IPR015943">
    <property type="entry name" value="WD40/YVTN_repeat-like_dom_sf"/>
</dbReference>
<dbReference type="InterPro" id="IPR007788">
    <property type="entry name" value="QCT"/>
</dbReference>
<dbReference type="AlphaFoldDB" id="A0A2W5AVH1"/>
<dbReference type="PANTHER" id="PTHR31270">
    <property type="entry name" value="GLUTAMINYL-PEPTIDE CYCLOTRANSFERASE"/>
    <property type="match status" value="1"/>
</dbReference>
<keyword evidence="1" id="KW-0732">Signal</keyword>
<dbReference type="Pfam" id="PF05096">
    <property type="entry name" value="Glu_cyclase_2"/>
    <property type="match status" value="1"/>
</dbReference>
<keyword evidence="2" id="KW-0808">Transferase</keyword>
<sequence>MLPLTLALATTAAAAQTGMPPAAPAVVPVEGITARIVARYPHDRTAFTQGLVWHDGALFESTGQPGVSDVRRVRLADGKVLARTRLPGLQFGEGLAVDGDQLVSITWQDGIAHRWDAKTLKSVGRARYPGEGWGLASDGNSLILSDGTPTLRFVDPGTFRERRRVTITANGRPVHNLNELEMIDGKLWGNIWHRDYIVRIDPATGVVDGLVDLAPLRAELGALDPEAVLNGIAWDAGARRLFVTGKWWPTLFEIALDPVPQG</sequence>
<accession>A0A2W5AVH1</accession>
<evidence type="ECO:0000313" key="2">
    <source>
        <dbReference type="EMBL" id="PZO74461.1"/>
    </source>
</evidence>
<evidence type="ECO:0000313" key="3">
    <source>
        <dbReference type="Proteomes" id="UP000248614"/>
    </source>
</evidence>
<dbReference type="PANTHER" id="PTHR31270:SF1">
    <property type="entry name" value="GLUTAMINYL-PEPTIDE CYCLOTRANSFERASE"/>
    <property type="match status" value="1"/>
</dbReference>
<reference evidence="2 3" key="1">
    <citation type="submission" date="2017-08" db="EMBL/GenBank/DDBJ databases">
        <title>Infants hospitalized years apart are colonized by the same room-sourced microbial strains.</title>
        <authorList>
            <person name="Brooks B."/>
            <person name="Olm M.R."/>
            <person name="Firek B.A."/>
            <person name="Baker R."/>
            <person name="Thomas B.C."/>
            <person name="Morowitz M.J."/>
            <person name="Banfield J.F."/>
        </authorList>
    </citation>
    <scope>NUCLEOTIDE SEQUENCE [LARGE SCALE GENOMIC DNA]</scope>
    <source>
        <strain evidence="2">S2_018_000_R3_110</strain>
    </source>
</reference>
<gene>
    <name evidence="2" type="ORF">DI632_13395</name>
</gene>
<protein>
    <submittedName>
        <fullName evidence="2">Glutamine cyclotransferase</fullName>
    </submittedName>
</protein>
<feature type="chain" id="PRO_5015908033" evidence="1">
    <location>
        <begin position="16"/>
        <end position="262"/>
    </location>
</feature>
<evidence type="ECO:0000256" key="1">
    <source>
        <dbReference type="SAM" id="SignalP"/>
    </source>
</evidence>